<name>A0A1S6HVJ7_9GAMM</name>
<sequence>MSSSASISRHVANEDPLSFYSLRREAMEYAQKYSGEIWTDYNAHDPGVTILEQLCYGLTELNYQTDFSAEDMLAQVDGSLNFKQLALALPEQVLPARACTIEDYQQLLLDSIDEVDRVWISPVSSGYIGLYNIELQLTPLMQHKCLSRPSLANKIIDKASHIFSKNRNLAEDVAKIEIVKDKGYQLIADIQLVDHCEAEFVLAQIYSVCHRWVMGELKIESYEEQLNGGRSIEQILTGPIALHGRYQLDTLDGNKAQRTLASLYSELRNIKEIEAIDLLKLVDVGGSVSAEMSVEQVIRDKTWLQMPSVEDELLVNLTRHHQSINVHFETFTTHLEHRQFKQYSMRHTRQEISSLYQVTRGQFRQTQDYQSIQQHFPSRYNLSVNGIGAFSAIKDKANANQLRGYLLMFEQFMANFSKNIGSIKSLFSIDLNCNSSYQFYTLDSHAFHGIEDIYPAKEQQKFDAILAEFDHFYDRKGRVLDYLLALYGEELDQSILRQFNFYDSPNALEALVLESKYHYLNDVVAMGRDRGGAFDYRCYRTFDSNIGGFQHRLSYHLGMPINRWPYTSLVKREPLEIVSDSEFERANYPLHNQVILNDAMEKQLLSIPLMKTGQAVDRNKVSKMVLRLQPLLQGVIGESFFRKGVDINNYKLIKRERTSVYDLYLTQQKRCDLTAEQLQDSVQPIFIGTSCNTNKVNRLANILCEHLAYLNRSCEGVYVVEHLLLRPMTVSVADKSESHDDSISCQISIIFPGFTARCADLGYRQRAQNVVQQQCPAHIYAECFWLDFGQLCEFEQCYMQWLELRRDAYHPTDECQRSAEALLSLLQAYRDNEPG</sequence>
<dbReference type="KEGG" id="spsw:Sps_04511"/>
<reference evidence="1 2" key="1">
    <citation type="submission" date="2016-03" db="EMBL/GenBank/DDBJ databases">
        <title>Complete genome sequence of Shewanella psychrophila WP2, a deep sea bacterium isolated from west Pacific sediment.</title>
        <authorList>
            <person name="Xu G."/>
            <person name="Jian H."/>
        </authorList>
    </citation>
    <scope>NUCLEOTIDE SEQUENCE [LARGE SCALE GENOMIC DNA]</scope>
    <source>
        <strain evidence="1 2">WP2</strain>
    </source>
</reference>
<keyword evidence="2" id="KW-1185">Reference proteome</keyword>
<evidence type="ECO:0000313" key="1">
    <source>
        <dbReference type="EMBL" id="AQS39596.1"/>
    </source>
</evidence>
<protein>
    <submittedName>
        <fullName evidence="1">Uncharacterized protein</fullName>
    </submittedName>
</protein>
<proteinExistence type="predicted"/>
<dbReference type="OrthoDB" id="8263000at2"/>
<dbReference type="RefSeq" id="WP_077754474.1">
    <property type="nucleotide sequence ID" value="NZ_CP014782.1"/>
</dbReference>
<dbReference type="STRING" id="225848.Sps_04511"/>
<accession>A0A1S6HVJ7</accession>
<dbReference type="AlphaFoldDB" id="A0A1S6HVJ7"/>
<evidence type="ECO:0000313" key="2">
    <source>
        <dbReference type="Proteomes" id="UP000189545"/>
    </source>
</evidence>
<dbReference type="Proteomes" id="UP000189545">
    <property type="component" value="Chromosome"/>
</dbReference>
<gene>
    <name evidence="1" type="ORF">Sps_04511</name>
</gene>
<organism evidence="1 2">
    <name type="scientific">Shewanella psychrophila</name>
    <dbReference type="NCBI Taxonomy" id="225848"/>
    <lineage>
        <taxon>Bacteria</taxon>
        <taxon>Pseudomonadati</taxon>
        <taxon>Pseudomonadota</taxon>
        <taxon>Gammaproteobacteria</taxon>
        <taxon>Alteromonadales</taxon>
        <taxon>Shewanellaceae</taxon>
        <taxon>Shewanella</taxon>
    </lineage>
</organism>
<dbReference type="EMBL" id="CP014782">
    <property type="protein sequence ID" value="AQS39596.1"/>
    <property type="molecule type" value="Genomic_DNA"/>
</dbReference>